<dbReference type="GO" id="GO:0016485">
    <property type="term" value="P:protein processing"/>
    <property type="evidence" value="ECO:0007669"/>
    <property type="project" value="TreeGrafter"/>
</dbReference>
<dbReference type="EMBL" id="CATQJL010000316">
    <property type="protein sequence ID" value="CAJ0605810.1"/>
    <property type="molecule type" value="Genomic_DNA"/>
</dbReference>
<comment type="similarity">
    <text evidence="1">Belongs to the peptidase M13 family.</text>
</comment>
<organism evidence="3 4">
    <name type="scientific">Cylicocyclus nassatus</name>
    <name type="common">Nematode worm</name>
    <dbReference type="NCBI Taxonomy" id="53992"/>
    <lineage>
        <taxon>Eukaryota</taxon>
        <taxon>Metazoa</taxon>
        <taxon>Ecdysozoa</taxon>
        <taxon>Nematoda</taxon>
        <taxon>Chromadorea</taxon>
        <taxon>Rhabditida</taxon>
        <taxon>Rhabditina</taxon>
        <taxon>Rhabditomorpha</taxon>
        <taxon>Strongyloidea</taxon>
        <taxon>Strongylidae</taxon>
        <taxon>Cylicocyclus</taxon>
    </lineage>
</organism>
<dbReference type="Gene3D" id="1.10.1380.10">
    <property type="entry name" value="Neutral endopeptidase , domain2"/>
    <property type="match status" value="1"/>
</dbReference>
<evidence type="ECO:0000259" key="2">
    <source>
        <dbReference type="Pfam" id="PF05649"/>
    </source>
</evidence>
<comment type="caution">
    <text evidence="3">The sequence shown here is derived from an EMBL/GenBank/DDBJ whole genome shotgun (WGS) entry which is preliminary data.</text>
</comment>
<dbReference type="Proteomes" id="UP001176961">
    <property type="component" value="Unassembled WGS sequence"/>
</dbReference>
<dbReference type="PANTHER" id="PTHR11733">
    <property type="entry name" value="ZINC METALLOPROTEASE FAMILY M13 NEPRILYSIN-RELATED"/>
    <property type="match status" value="1"/>
</dbReference>
<dbReference type="PANTHER" id="PTHR11733:SF237">
    <property type="entry name" value="NEPRILYSIN-LIKE 4"/>
    <property type="match status" value="1"/>
</dbReference>
<protein>
    <recommendedName>
        <fullName evidence="2">Peptidase M13 N-terminal domain-containing protein</fullName>
    </recommendedName>
</protein>
<accession>A0AA36MCW4</accession>
<keyword evidence="4" id="KW-1185">Reference proteome</keyword>
<dbReference type="Gene3D" id="3.40.390.10">
    <property type="entry name" value="Collagenase (Catalytic Domain)"/>
    <property type="match status" value="1"/>
</dbReference>
<dbReference type="AlphaFoldDB" id="A0AA36MCW4"/>
<gene>
    <name evidence="3" type="ORF">CYNAS_LOCUS17793</name>
</gene>
<evidence type="ECO:0000256" key="1">
    <source>
        <dbReference type="ARBA" id="ARBA00007357"/>
    </source>
</evidence>
<dbReference type="InterPro" id="IPR042089">
    <property type="entry name" value="Peptidase_M13_dom_2"/>
</dbReference>
<feature type="domain" description="Peptidase M13 N-terminal" evidence="2">
    <location>
        <begin position="7"/>
        <end position="261"/>
    </location>
</feature>
<reference evidence="3" key="1">
    <citation type="submission" date="2023-07" db="EMBL/GenBank/DDBJ databases">
        <authorList>
            <consortium name="CYATHOMIX"/>
        </authorList>
    </citation>
    <scope>NUCLEOTIDE SEQUENCE</scope>
    <source>
        <strain evidence="3">N/A</strain>
    </source>
</reference>
<evidence type="ECO:0000313" key="4">
    <source>
        <dbReference type="Proteomes" id="UP001176961"/>
    </source>
</evidence>
<dbReference type="GO" id="GO:0005886">
    <property type="term" value="C:plasma membrane"/>
    <property type="evidence" value="ECO:0007669"/>
    <property type="project" value="TreeGrafter"/>
</dbReference>
<name>A0AA36MCW4_CYLNA</name>
<dbReference type="InterPro" id="IPR000718">
    <property type="entry name" value="Peptidase_M13"/>
</dbReference>
<dbReference type="GO" id="GO:0004222">
    <property type="term" value="F:metalloendopeptidase activity"/>
    <property type="evidence" value="ECO:0007669"/>
    <property type="project" value="InterPro"/>
</dbReference>
<evidence type="ECO:0000313" key="3">
    <source>
        <dbReference type="EMBL" id="CAJ0605810.1"/>
    </source>
</evidence>
<dbReference type="Pfam" id="PF05649">
    <property type="entry name" value="Peptidase_M13_N"/>
    <property type="match status" value="1"/>
</dbReference>
<sequence>MLTVLSQFDKGELLLDKKSYLDREENETNIELLKELLTNQIELFKEDGGLPSDITKTEKDVDEIIDLEMKMVKIMDADVNTDPQVYHLRDMRKLMPLVDWSQFFSAVAPFDSQNYLFSDPEILVVDPDYLNRVNELLQSTDSRIITNYVFMLFSRKWSGEMGEKYEDVEQEYNEMMYGQQRKTQRWQFCTSTAIKKMSYATAALYVKKALHKTTKKDTLEIANALKKEFRKILNTSEWIDDDTRNNALNKLDHMIRQIAYPGFILDEKRLDKYYSNLDVRCNDTFSEMVEKVTQWQTERFFEQLREVQDRFVIFNSAHVTASYTQGTNSLRKLTALTLRSFISARGCF</sequence>
<dbReference type="PROSITE" id="PS51885">
    <property type="entry name" value="NEPRILYSIN"/>
    <property type="match status" value="1"/>
</dbReference>
<dbReference type="SUPFAM" id="SSF55486">
    <property type="entry name" value="Metalloproteases ('zincins'), catalytic domain"/>
    <property type="match status" value="1"/>
</dbReference>
<dbReference type="InterPro" id="IPR024079">
    <property type="entry name" value="MetalloPept_cat_dom_sf"/>
</dbReference>
<proteinExistence type="inferred from homology"/>
<dbReference type="InterPro" id="IPR008753">
    <property type="entry name" value="Peptidase_M13_N"/>
</dbReference>